<gene>
    <name evidence="1" type="ORF">HNQ77_005294</name>
</gene>
<organism evidence="1 2">
    <name type="scientific">Silvibacterium bohemicum</name>
    <dbReference type="NCBI Taxonomy" id="1577686"/>
    <lineage>
        <taxon>Bacteria</taxon>
        <taxon>Pseudomonadati</taxon>
        <taxon>Acidobacteriota</taxon>
        <taxon>Terriglobia</taxon>
        <taxon>Terriglobales</taxon>
        <taxon>Acidobacteriaceae</taxon>
        <taxon>Silvibacterium</taxon>
    </lineage>
</organism>
<dbReference type="Proteomes" id="UP000538666">
    <property type="component" value="Unassembled WGS sequence"/>
</dbReference>
<protein>
    <submittedName>
        <fullName evidence="1">Uncharacterized protein</fullName>
    </submittedName>
</protein>
<dbReference type="EMBL" id="JACHEK010000014">
    <property type="protein sequence ID" value="MBB6147298.1"/>
    <property type="molecule type" value="Genomic_DNA"/>
</dbReference>
<sequence length="132" mass="14927">MPHVIFLRSACALPNDFNLTQKQFSNTWTYVDATSAMMDVKVRRSGWNFLWLKDAYSRLAFGQTETTAVTKALSRALKEIDSGFNAADFDELKVSRYPGIRIARVTLHARHIQQEALLSPIKCAAVRHLAVE</sequence>
<keyword evidence="2" id="KW-1185">Reference proteome</keyword>
<reference evidence="1 2" key="1">
    <citation type="submission" date="2020-08" db="EMBL/GenBank/DDBJ databases">
        <title>Genomic Encyclopedia of Type Strains, Phase IV (KMG-IV): sequencing the most valuable type-strain genomes for metagenomic binning, comparative biology and taxonomic classification.</title>
        <authorList>
            <person name="Goeker M."/>
        </authorList>
    </citation>
    <scope>NUCLEOTIDE SEQUENCE [LARGE SCALE GENOMIC DNA]</scope>
    <source>
        <strain evidence="1 2">DSM 103733</strain>
    </source>
</reference>
<dbReference type="AlphaFoldDB" id="A0A841K9R3"/>
<name>A0A841K9R3_9BACT</name>
<proteinExistence type="predicted"/>
<evidence type="ECO:0000313" key="1">
    <source>
        <dbReference type="EMBL" id="MBB6147298.1"/>
    </source>
</evidence>
<comment type="caution">
    <text evidence="1">The sequence shown here is derived from an EMBL/GenBank/DDBJ whole genome shotgun (WGS) entry which is preliminary data.</text>
</comment>
<evidence type="ECO:0000313" key="2">
    <source>
        <dbReference type="Proteomes" id="UP000538666"/>
    </source>
</evidence>
<accession>A0A841K9R3</accession>